<feature type="binding site" evidence="8">
    <location>
        <position position="100"/>
    </location>
    <ligand>
        <name>Mg(2+)</name>
        <dbReference type="ChEBI" id="CHEBI:18420"/>
    </ligand>
</feature>
<dbReference type="AlphaFoldDB" id="A0A1Y6ELW9"/>
<keyword evidence="4 8" id="KW-0547">Nucleotide-binding</keyword>
<gene>
    <name evidence="8" type="primary">mobA</name>
    <name evidence="10" type="ORF">SAMN06295905_0847</name>
</gene>
<keyword evidence="7 8" id="KW-0501">Molybdenum cofactor biosynthesis</keyword>
<evidence type="ECO:0000256" key="5">
    <source>
        <dbReference type="ARBA" id="ARBA00022842"/>
    </source>
</evidence>
<comment type="domain">
    <text evidence="8">The N-terminal domain determines nucleotide recognition and specific binding, while the C-terminal domain determines the specific binding to the target protein.</text>
</comment>
<comment type="subunit">
    <text evidence="8">Monomer.</text>
</comment>
<dbReference type="InterPro" id="IPR025877">
    <property type="entry name" value="MobA-like_NTP_Trfase"/>
</dbReference>
<dbReference type="OrthoDB" id="9788394at2"/>
<evidence type="ECO:0000256" key="4">
    <source>
        <dbReference type="ARBA" id="ARBA00022741"/>
    </source>
</evidence>
<evidence type="ECO:0000256" key="2">
    <source>
        <dbReference type="ARBA" id="ARBA00022679"/>
    </source>
</evidence>
<protein>
    <recommendedName>
        <fullName evidence="8">Molybdenum cofactor guanylyltransferase</fullName>
        <shortName evidence="8">MoCo guanylyltransferase</shortName>
        <ecNumber evidence="8">2.7.7.77</ecNumber>
    </recommendedName>
    <alternativeName>
        <fullName evidence="8">GTP:molybdopterin guanylyltransferase</fullName>
    </alternativeName>
    <alternativeName>
        <fullName evidence="8">Mo-MPT guanylyltransferase</fullName>
    </alternativeName>
    <alternativeName>
        <fullName evidence="8">Molybdopterin guanylyltransferase</fullName>
    </alternativeName>
    <alternativeName>
        <fullName evidence="8">Molybdopterin-guanine dinucleotide synthase</fullName>
        <shortName evidence="8">MGD synthase</shortName>
    </alternativeName>
</protein>
<keyword evidence="11" id="KW-1185">Reference proteome</keyword>
<evidence type="ECO:0000256" key="1">
    <source>
        <dbReference type="ARBA" id="ARBA00022490"/>
    </source>
</evidence>
<feature type="binding site" evidence="8">
    <location>
        <position position="21"/>
    </location>
    <ligand>
        <name>GTP</name>
        <dbReference type="ChEBI" id="CHEBI:37565"/>
    </ligand>
</feature>
<keyword evidence="6 8" id="KW-0342">GTP-binding</keyword>
<evidence type="ECO:0000256" key="3">
    <source>
        <dbReference type="ARBA" id="ARBA00022723"/>
    </source>
</evidence>
<keyword evidence="10" id="KW-0548">Nucleotidyltransferase</keyword>
<sequence>MTVHALVLAGGQGSRLGQVRKDLIRFGGTSLLDRVIAQLPDFGTPIMVSTAAMGQLSRHDCVAMPDLDLPIGGPLAGLIAAVDRLGNADPDDLIITVAVDTPFLPDDFARRLIDAVGDRASAAHAAWCGTIYPTNAVWRLSGIADLPARARRGVVPKSPKALLGTLDSVEVDWSDTHREDPFANLNTLEDLVSLARRAQAQGK</sequence>
<comment type="subcellular location">
    <subcellularLocation>
        <location evidence="8">Cytoplasm</location>
    </subcellularLocation>
</comment>
<dbReference type="InterPro" id="IPR029044">
    <property type="entry name" value="Nucleotide-diphossugar_trans"/>
</dbReference>
<comment type="similarity">
    <text evidence="8">Belongs to the MobA family.</text>
</comment>
<keyword evidence="2 8" id="KW-0808">Transferase</keyword>
<evidence type="ECO:0000313" key="11">
    <source>
        <dbReference type="Proteomes" id="UP000194474"/>
    </source>
</evidence>
<dbReference type="SUPFAM" id="SSF53448">
    <property type="entry name" value="Nucleotide-diphospho-sugar transferases"/>
    <property type="match status" value="1"/>
</dbReference>
<dbReference type="Proteomes" id="UP000194474">
    <property type="component" value="Unassembled WGS sequence"/>
</dbReference>
<feature type="binding site" evidence="8">
    <location>
        <position position="66"/>
    </location>
    <ligand>
        <name>GTP</name>
        <dbReference type="ChEBI" id="CHEBI:37565"/>
    </ligand>
</feature>
<keyword evidence="3 8" id="KW-0479">Metal-binding</keyword>
<evidence type="ECO:0000256" key="8">
    <source>
        <dbReference type="HAMAP-Rule" id="MF_00316"/>
    </source>
</evidence>
<dbReference type="GO" id="GO:0006777">
    <property type="term" value="P:Mo-molybdopterin cofactor biosynthetic process"/>
    <property type="evidence" value="ECO:0007669"/>
    <property type="project" value="UniProtKB-KW"/>
</dbReference>
<proteinExistence type="inferred from homology"/>
<keyword evidence="5 8" id="KW-0460">Magnesium</keyword>
<dbReference type="GO" id="GO:0005525">
    <property type="term" value="F:GTP binding"/>
    <property type="evidence" value="ECO:0007669"/>
    <property type="project" value="UniProtKB-UniRule"/>
</dbReference>
<accession>A0A1Y6ELW9</accession>
<feature type="domain" description="MobA-like NTP transferase" evidence="9">
    <location>
        <begin position="5"/>
        <end position="139"/>
    </location>
</feature>
<comment type="function">
    <text evidence="8">Transfers a GMP moiety from GTP to Mo-molybdopterin (Mo-MPT) cofactor (Moco or molybdenum cofactor) to form Mo-molybdopterin guanine dinucleotide (Mo-MGD) cofactor.</text>
</comment>
<dbReference type="Pfam" id="PF12804">
    <property type="entry name" value="NTP_transf_3"/>
    <property type="match status" value="1"/>
</dbReference>
<feature type="binding site" evidence="8">
    <location>
        <position position="100"/>
    </location>
    <ligand>
        <name>GTP</name>
        <dbReference type="ChEBI" id="CHEBI:37565"/>
    </ligand>
</feature>
<dbReference type="GO" id="GO:0005737">
    <property type="term" value="C:cytoplasm"/>
    <property type="evidence" value="ECO:0007669"/>
    <property type="project" value="UniProtKB-SubCell"/>
</dbReference>
<dbReference type="PANTHER" id="PTHR19136:SF81">
    <property type="entry name" value="MOLYBDENUM COFACTOR GUANYLYLTRANSFERASE"/>
    <property type="match status" value="1"/>
</dbReference>
<organism evidence="10 11">
    <name type="scientific">Devosia lucknowensis</name>
    <dbReference type="NCBI Taxonomy" id="1096929"/>
    <lineage>
        <taxon>Bacteria</taxon>
        <taxon>Pseudomonadati</taxon>
        <taxon>Pseudomonadota</taxon>
        <taxon>Alphaproteobacteria</taxon>
        <taxon>Hyphomicrobiales</taxon>
        <taxon>Devosiaceae</taxon>
        <taxon>Devosia</taxon>
    </lineage>
</organism>
<dbReference type="CDD" id="cd02503">
    <property type="entry name" value="MobA"/>
    <property type="match status" value="1"/>
</dbReference>
<dbReference type="EC" id="2.7.7.77" evidence="8"/>
<dbReference type="EMBL" id="FXWK01000001">
    <property type="protein sequence ID" value="SMQ63644.1"/>
    <property type="molecule type" value="Genomic_DNA"/>
</dbReference>
<dbReference type="HAMAP" id="MF_00316">
    <property type="entry name" value="MobA"/>
    <property type="match status" value="1"/>
</dbReference>
<evidence type="ECO:0000313" key="10">
    <source>
        <dbReference type="EMBL" id="SMQ63644.1"/>
    </source>
</evidence>
<evidence type="ECO:0000259" key="9">
    <source>
        <dbReference type="Pfam" id="PF12804"/>
    </source>
</evidence>
<dbReference type="RefSeq" id="WP_086469258.1">
    <property type="nucleotide sequence ID" value="NZ_FXWK01000001.1"/>
</dbReference>
<evidence type="ECO:0000256" key="6">
    <source>
        <dbReference type="ARBA" id="ARBA00023134"/>
    </source>
</evidence>
<dbReference type="GO" id="GO:0046872">
    <property type="term" value="F:metal ion binding"/>
    <property type="evidence" value="ECO:0007669"/>
    <property type="project" value="UniProtKB-KW"/>
</dbReference>
<comment type="catalytic activity">
    <reaction evidence="8">
        <text>Mo-molybdopterin + GTP + H(+) = Mo-molybdopterin guanine dinucleotide + diphosphate</text>
        <dbReference type="Rhea" id="RHEA:34243"/>
        <dbReference type="ChEBI" id="CHEBI:15378"/>
        <dbReference type="ChEBI" id="CHEBI:33019"/>
        <dbReference type="ChEBI" id="CHEBI:37565"/>
        <dbReference type="ChEBI" id="CHEBI:71302"/>
        <dbReference type="ChEBI" id="CHEBI:71310"/>
        <dbReference type="EC" id="2.7.7.77"/>
    </reaction>
</comment>
<comment type="caution">
    <text evidence="8">Lacks conserved residue(s) required for the propagation of feature annotation.</text>
</comment>
<comment type="cofactor">
    <cofactor evidence="8">
        <name>Mg(2+)</name>
        <dbReference type="ChEBI" id="CHEBI:18420"/>
    </cofactor>
</comment>
<dbReference type="PANTHER" id="PTHR19136">
    <property type="entry name" value="MOLYBDENUM COFACTOR GUANYLYLTRANSFERASE"/>
    <property type="match status" value="1"/>
</dbReference>
<evidence type="ECO:0000256" key="7">
    <source>
        <dbReference type="ARBA" id="ARBA00023150"/>
    </source>
</evidence>
<feature type="binding site" evidence="8">
    <location>
        <begin position="8"/>
        <end position="10"/>
    </location>
    <ligand>
        <name>GTP</name>
        <dbReference type="ChEBI" id="CHEBI:37565"/>
    </ligand>
</feature>
<dbReference type="GO" id="GO:0061603">
    <property type="term" value="F:molybdenum cofactor guanylyltransferase activity"/>
    <property type="evidence" value="ECO:0007669"/>
    <property type="project" value="UniProtKB-EC"/>
</dbReference>
<dbReference type="InterPro" id="IPR013482">
    <property type="entry name" value="Molybde_CF_guanTrfase"/>
</dbReference>
<name>A0A1Y6ELW9_9HYPH</name>
<reference evidence="11" key="1">
    <citation type="submission" date="2017-04" db="EMBL/GenBank/DDBJ databases">
        <authorList>
            <person name="Varghese N."/>
            <person name="Submissions S."/>
        </authorList>
    </citation>
    <scope>NUCLEOTIDE SEQUENCE [LARGE SCALE GENOMIC DNA]</scope>
</reference>
<dbReference type="Gene3D" id="3.90.550.10">
    <property type="entry name" value="Spore Coat Polysaccharide Biosynthesis Protein SpsA, Chain A"/>
    <property type="match status" value="1"/>
</dbReference>
<keyword evidence="1 8" id="KW-0963">Cytoplasm</keyword>